<dbReference type="GO" id="GO:0009959">
    <property type="term" value="P:negative gravitropism"/>
    <property type="evidence" value="ECO:0007669"/>
    <property type="project" value="InterPro"/>
</dbReference>
<proteinExistence type="predicted"/>
<sequence length="112" mass="12665">MSVVDVVVVMELRRLVCLKDKFRRDAVAPYKAAIEDLKKEVKAKEDITAAVRSIEVATNPNAIEDHTSAIVGAHYAKYALKSYVCREIFHGFDNETFYIDNNLSSLLNPDQF</sequence>
<keyword evidence="2" id="KW-1185">Reference proteome</keyword>
<organism evidence="1 2">
    <name type="scientific">Nelumbo nucifera</name>
    <name type="common">Sacred lotus</name>
    <dbReference type="NCBI Taxonomy" id="4432"/>
    <lineage>
        <taxon>Eukaryota</taxon>
        <taxon>Viridiplantae</taxon>
        <taxon>Streptophyta</taxon>
        <taxon>Embryophyta</taxon>
        <taxon>Tracheophyta</taxon>
        <taxon>Spermatophyta</taxon>
        <taxon>Magnoliopsida</taxon>
        <taxon>Proteales</taxon>
        <taxon>Nelumbonaceae</taxon>
        <taxon>Nelumbo</taxon>
    </lineage>
</organism>
<dbReference type="InterPro" id="IPR040225">
    <property type="entry name" value="GIL1-like"/>
</dbReference>
<dbReference type="AlphaFoldDB" id="A0A822ZMY2"/>
<evidence type="ECO:0000313" key="1">
    <source>
        <dbReference type="EMBL" id="DAD47364.1"/>
    </source>
</evidence>
<gene>
    <name evidence="1" type="ORF">HUJ06_017301</name>
</gene>
<protein>
    <submittedName>
        <fullName evidence="1">Uncharacterized protein</fullName>
    </submittedName>
</protein>
<dbReference type="PANTHER" id="PTHR31161">
    <property type="entry name" value="PROTEIN GRAVITROPIC IN THE LIGHT 1"/>
    <property type="match status" value="1"/>
</dbReference>
<name>A0A822ZMY2_NELNU</name>
<dbReference type="GO" id="GO:0009639">
    <property type="term" value="P:response to red or far red light"/>
    <property type="evidence" value="ECO:0007669"/>
    <property type="project" value="InterPro"/>
</dbReference>
<evidence type="ECO:0000313" key="2">
    <source>
        <dbReference type="Proteomes" id="UP000607653"/>
    </source>
</evidence>
<reference evidence="1 2" key="1">
    <citation type="journal article" date="2020" name="Mol. Biol. Evol.">
        <title>Distinct Expression and Methylation Patterns for Genes with Different Fates following a Single Whole-Genome Duplication in Flowering Plants.</title>
        <authorList>
            <person name="Shi T."/>
            <person name="Rahmani R.S."/>
            <person name="Gugger P.F."/>
            <person name="Wang M."/>
            <person name="Li H."/>
            <person name="Zhang Y."/>
            <person name="Li Z."/>
            <person name="Wang Q."/>
            <person name="Van de Peer Y."/>
            <person name="Marchal K."/>
            <person name="Chen J."/>
        </authorList>
    </citation>
    <scope>NUCLEOTIDE SEQUENCE [LARGE SCALE GENOMIC DNA]</scope>
    <source>
        <tissue evidence="1">Leaf</tissue>
    </source>
</reference>
<dbReference type="Proteomes" id="UP000607653">
    <property type="component" value="Unassembled WGS sequence"/>
</dbReference>
<comment type="caution">
    <text evidence="1">The sequence shown here is derived from an EMBL/GenBank/DDBJ whole genome shotgun (WGS) entry which is preliminary data.</text>
</comment>
<dbReference type="EMBL" id="DUZY01000008">
    <property type="protein sequence ID" value="DAD47364.1"/>
    <property type="molecule type" value="Genomic_DNA"/>
</dbReference>
<accession>A0A822ZMY2</accession>